<protein>
    <submittedName>
        <fullName evidence="1">Uncharacterized protein</fullName>
    </submittedName>
</protein>
<dbReference type="RefSeq" id="WP_089245577.1">
    <property type="nucleotide sequence ID" value="NZ_FZOW01000005.1"/>
</dbReference>
<reference evidence="2" key="1">
    <citation type="submission" date="2017-06" db="EMBL/GenBank/DDBJ databases">
        <authorList>
            <person name="Varghese N."/>
            <person name="Submissions S."/>
        </authorList>
    </citation>
    <scope>NUCLEOTIDE SEQUENCE [LARGE SCALE GENOMIC DNA]</scope>
    <source>
        <strain evidence="2">JCM 23211</strain>
    </source>
</reference>
<gene>
    <name evidence="1" type="ORF">SAMN05421642_10527</name>
</gene>
<organism evidence="1 2">
    <name type="scientific">Rhodococcoides kyotonense</name>
    <dbReference type="NCBI Taxonomy" id="398843"/>
    <lineage>
        <taxon>Bacteria</taxon>
        <taxon>Bacillati</taxon>
        <taxon>Actinomycetota</taxon>
        <taxon>Actinomycetes</taxon>
        <taxon>Mycobacteriales</taxon>
        <taxon>Nocardiaceae</taxon>
        <taxon>Rhodococcoides</taxon>
    </lineage>
</organism>
<dbReference type="AlphaFoldDB" id="A0A239H0N8"/>
<name>A0A239H0N8_9NOCA</name>
<dbReference type="EMBL" id="FZOW01000005">
    <property type="protein sequence ID" value="SNS74731.1"/>
    <property type="molecule type" value="Genomic_DNA"/>
</dbReference>
<accession>A0A239H0N8</accession>
<keyword evidence="2" id="KW-1185">Reference proteome</keyword>
<proteinExistence type="predicted"/>
<sequence>MYSPVTHIDSHAAVDETSEQQRAREEAAAEFRDEVSALAAHIEATVERNTTPFWFPGWQGEIEAALLDSVFSARATYGTERNGVRRVITRWREHRATDLLDDLSFLAQFVDDPDNLADILGNRQRVAGNSTTKAEAAAKAAAALMEVGVDRSADLADASSRQFMDQADAFTSIAGIGAKTWRCMMFVVGIRDQDMSPLVAFVSGAIGEEVDECGTHELMHAAARELGSDLATVEHALWRVLRRPPPRKKKSA</sequence>
<dbReference type="OrthoDB" id="2962349at2"/>
<evidence type="ECO:0000313" key="2">
    <source>
        <dbReference type="Proteomes" id="UP000198327"/>
    </source>
</evidence>
<evidence type="ECO:0000313" key="1">
    <source>
        <dbReference type="EMBL" id="SNS74731.1"/>
    </source>
</evidence>
<dbReference type="Proteomes" id="UP000198327">
    <property type="component" value="Unassembled WGS sequence"/>
</dbReference>